<feature type="transmembrane region" description="Helical" evidence="1">
    <location>
        <begin position="222"/>
        <end position="243"/>
    </location>
</feature>
<keyword evidence="1" id="KW-0812">Transmembrane</keyword>
<sequence length="244" mass="25990">MLKLISPFLKQLFNGFLDLAPILTVVLLFQILVIRQPVADVFSLITGTLFVVLGLTLFIQGLEQSLFPLGESMAYAFARKGSLFWLLTFAFCLGFSAAIAEPALMAVAAKAAEIASAGKIIERSQTAQNNYALGLRITVAFSVGLAILIGVLRIIRGWPVYYPIFCAYGCIAVITPFAPAEIIGIAYDIGGIATSAITVPLLTALGVGLATAIKGRNPMTDGFGLVVFASLTPMIFVMAYGMLR</sequence>
<dbReference type="Pfam" id="PF07556">
    <property type="entry name" value="DUF1538"/>
    <property type="match status" value="1"/>
</dbReference>
<feature type="transmembrane region" description="Helical" evidence="1">
    <location>
        <begin position="130"/>
        <end position="154"/>
    </location>
</feature>
<dbReference type="InterPro" id="IPR011435">
    <property type="entry name" value="UmpAB"/>
</dbReference>
<dbReference type="EMBL" id="AYLO01000043">
    <property type="protein sequence ID" value="ESS72861.1"/>
    <property type="molecule type" value="Genomic_DNA"/>
</dbReference>
<keyword evidence="3" id="KW-1185">Reference proteome</keyword>
<gene>
    <name evidence="2" type="ORF">MGMO_44c00090</name>
</gene>
<dbReference type="RefSeq" id="WP_023494111.1">
    <property type="nucleotide sequence ID" value="NZ_AYLO01000043.1"/>
</dbReference>
<evidence type="ECO:0000313" key="2">
    <source>
        <dbReference type="EMBL" id="ESS72861.1"/>
    </source>
</evidence>
<keyword evidence="1" id="KW-1133">Transmembrane helix</keyword>
<dbReference type="STRING" id="1116472.MGMO_44c00090"/>
<feature type="transmembrane region" description="Helical" evidence="1">
    <location>
        <begin position="160"/>
        <end position="178"/>
    </location>
</feature>
<evidence type="ECO:0000256" key="1">
    <source>
        <dbReference type="SAM" id="Phobius"/>
    </source>
</evidence>
<comment type="caution">
    <text evidence="2">The sequence shown here is derived from an EMBL/GenBank/DDBJ whole genome shotgun (WGS) entry which is preliminary data.</text>
</comment>
<dbReference type="PATRIC" id="fig|1116472.3.peg.1277"/>
<feature type="transmembrane region" description="Helical" evidence="1">
    <location>
        <begin position="185"/>
        <end position="210"/>
    </location>
</feature>
<proteinExistence type="predicted"/>
<reference evidence="2 3" key="1">
    <citation type="journal article" date="2013" name="Genome Announc.">
        <title>Draft Genome Sequence of the Methanotrophic Gammaproteobacterium Methyloglobulus morosus DSM 22980 Strain KoM1.</title>
        <authorList>
            <person name="Poehlein A."/>
            <person name="Deutzmann J.S."/>
            <person name="Daniel R."/>
            <person name="Simeonova D.D."/>
        </authorList>
    </citation>
    <scope>NUCLEOTIDE SEQUENCE [LARGE SCALE GENOMIC DNA]</scope>
    <source>
        <strain evidence="2 3">KoM1</strain>
    </source>
</reference>
<accession>V5DZY5</accession>
<evidence type="ECO:0000313" key="3">
    <source>
        <dbReference type="Proteomes" id="UP000017842"/>
    </source>
</evidence>
<dbReference type="OrthoDB" id="9781614at2"/>
<dbReference type="eggNOG" id="ENOG502Z7NN">
    <property type="taxonomic scope" value="Bacteria"/>
</dbReference>
<feature type="transmembrane region" description="Helical" evidence="1">
    <location>
        <begin position="12"/>
        <end position="34"/>
    </location>
</feature>
<feature type="transmembrane region" description="Helical" evidence="1">
    <location>
        <begin position="82"/>
        <end position="109"/>
    </location>
</feature>
<organism evidence="2 3">
    <name type="scientific">Methyloglobulus morosus KoM1</name>
    <dbReference type="NCBI Taxonomy" id="1116472"/>
    <lineage>
        <taxon>Bacteria</taxon>
        <taxon>Pseudomonadati</taxon>
        <taxon>Pseudomonadota</taxon>
        <taxon>Gammaproteobacteria</taxon>
        <taxon>Methylococcales</taxon>
        <taxon>Methylococcaceae</taxon>
        <taxon>Methyloglobulus</taxon>
    </lineage>
</organism>
<evidence type="ECO:0008006" key="4">
    <source>
        <dbReference type="Google" id="ProtNLM"/>
    </source>
</evidence>
<dbReference type="AlphaFoldDB" id="V5DZY5"/>
<feature type="transmembrane region" description="Helical" evidence="1">
    <location>
        <begin position="41"/>
        <end position="62"/>
    </location>
</feature>
<protein>
    <recommendedName>
        <fullName evidence="4">DUF1538 domain-containing protein</fullName>
    </recommendedName>
</protein>
<dbReference type="Proteomes" id="UP000017842">
    <property type="component" value="Unassembled WGS sequence"/>
</dbReference>
<keyword evidence="1" id="KW-0472">Membrane</keyword>
<name>V5DZY5_9GAMM</name>